<dbReference type="InterPro" id="IPR001173">
    <property type="entry name" value="Glyco_trans_2-like"/>
</dbReference>
<dbReference type="PANTHER" id="PTHR48090">
    <property type="entry name" value="UNDECAPRENYL-PHOSPHATE 4-DEOXY-4-FORMAMIDO-L-ARABINOSE TRANSFERASE-RELATED"/>
    <property type="match status" value="1"/>
</dbReference>
<dbReference type="EMBL" id="MGDT01000007">
    <property type="protein sequence ID" value="OGL66337.1"/>
    <property type="molecule type" value="Genomic_DNA"/>
</dbReference>
<accession>A0A1F7TL98</accession>
<dbReference type="Gene3D" id="3.90.550.10">
    <property type="entry name" value="Spore Coat Polysaccharide Biosynthesis Protein SpsA, Chain A"/>
    <property type="match status" value="1"/>
</dbReference>
<dbReference type="SUPFAM" id="SSF53448">
    <property type="entry name" value="Nucleotide-diphospho-sugar transferases"/>
    <property type="match status" value="1"/>
</dbReference>
<feature type="domain" description="Glycosyltransferase 2-like" evidence="1">
    <location>
        <begin position="6"/>
        <end position="115"/>
    </location>
</feature>
<organism evidence="2 3">
    <name type="scientific">Candidatus Uhrbacteria bacterium RIFCSPHIGHO2_01_FULL_63_20</name>
    <dbReference type="NCBI Taxonomy" id="1802385"/>
    <lineage>
        <taxon>Bacteria</taxon>
        <taxon>Candidatus Uhriibacteriota</taxon>
    </lineage>
</organism>
<evidence type="ECO:0000313" key="2">
    <source>
        <dbReference type="EMBL" id="OGL66337.1"/>
    </source>
</evidence>
<dbReference type="InterPro" id="IPR050256">
    <property type="entry name" value="Glycosyltransferase_2"/>
</dbReference>
<dbReference type="CDD" id="cd04179">
    <property type="entry name" value="DPM_DPG-synthase_like"/>
    <property type="match status" value="1"/>
</dbReference>
<reference evidence="2 3" key="1">
    <citation type="journal article" date="2016" name="Nat. Commun.">
        <title>Thousands of microbial genomes shed light on interconnected biogeochemical processes in an aquifer system.</title>
        <authorList>
            <person name="Anantharaman K."/>
            <person name="Brown C.T."/>
            <person name="Hug L.A."/>
            <person name="Sharon I."/>
            <person name="Castelle C.J."/>
            <person name="Probst A.J."/>
            <person name="Thomas B.C."/>
            <person name="Singh A."/>
            <person name="Wilkins M.J."/>
            <person name="Karaoz U."/>
            <person name="Brodie E.L."/>
            <person name="Williams K.H."/>
            <person name="Hubbard S.S."/>
            <person name="Banfield J.F."/>
        </authorList>
    </citation>
    <scope>NUCLEOTIDE SEQUENCE [LARGE SCALE GENOMIC DNA]</scope>
</reference>
<dbReference type="STRING" id="1802385.A2856_01410"/>
<gene>
    <name evidence="2" type="ORF">A2856_01410</name>
</gene>
<dbReference type="PANTHER" id="PTHR48090:SF7">
    <property type="entry name" value="RFBJ PROTEIN"/>
    <property type="match status" value="1"/>
</dbReference>
<evidence type="ECO:0000313" key="3">
    <source>
        <dbReference type="Proteomes" id="UP000177885"/>
    </source>
</evidence>
<comment type="caution">
    <text evidence="2">The sequence shown here is derived from an EMBL/GenBank/DDBJ whole genome shotgun (WGS) entry which is preliminary data.</text>
</comment>
<dbReference type="Pfam" id="PF00535">
    <property type="entry name" value="Glycos_transf_2"/>
    <property type="match status" value="1"/>
</dbReference>
<dbReference type="Proteomes" id="UP000177885">
    <property type="component" value="Unassembled WGS sequence"/>
</dbReference>
<dbReference type="AlphaFoldDB" id="A0A1F7TL98"/>
<name>A0A1F7TL98_9BACT</name>
<dbReference type="InterPro" id="IPR029044">
    <property type="entry name" value="Nucleotide-diphossugar_trans"/>
</dbReference>
<protein>
    <recommendedName>
        <fullName evidence="1">Glycosyltransferase 2-like domain-containing protein</fullName>
    </recommendedName>
</protein>
<sequence>MKVVAVIPAYNEASRIALVIPRVRSRADEVIVVDDGSLDDTFSVAQASGVRVLRHAINRGQGAALKTGTLCALSIGADVIVHVDADGQHDPDGLLDLIAPITRGEADVVYGSRFMGVESEGMPLMRRCLLMAGRVFSTFALGIPRRFTDPQSGLRAMNAQAARSIQFHQDRKAHCSELLRAASRSSLRVIEIPARVTYTSETLAKGNKTMDALDIAWQLLLGAFQK</sequence>
<proteinExistence type="predicted"/>
<evidence type="ECO:0000259" key="1">
    <source>
        <dbReference type="Pfam" id="PF00535"/>
    </source>
</evidence>